<evidence type="ECO:0000313" key="6">
    <source>
        <dbReference type="Proteomes" id="UP000037688"/>
    </source>
</evidence>
<accession>A0A0N0C2R2</accession>
<protein>
    <submittedName>
        <fullName evidence="5">Nitrate ABC transporter substrate-binding protein</fullName>
    </submittedName>
</protein>
<dbReference type="GO" id="GO:0042597">
    <property type="term" value="C:periplasmic space"/>
    <property type="evidence" value="ECO:0007669"/>
    <property type="project" value="UniProtKB-SubCell"/>
</dbReference>
<comment type="subcellular location">
    <subcellularLocation>
        <location evidence="1">Periplasm</location>
    </subcellularLocation>
</comment>
<dbReference type="AlphaFoldDB" id="A0A0N0C2R2"/>
<sequence>MIRTNGVHIVKKPSTLTGALIMLLSIVLILSGCSANETFTEAKGAPGIEAKKVKIRIADTSTNPMFRVAIAKGFFASRDIDAESITFGSPAEGVNALFIKQVDIAYGADFPVLNALAKGEYSVVASAGQATNEAAAAWKLYAKNDIQSGADLKGKKVSFIRGTFIPYLWDEYLKDQGLELSDVTQVGQGAFDESYIALKQGDLDATWVIGSALTDKFDALEGVHQLTDMSQTPVRLGMGLVASNEFIQTNPETVSGFLSALNEASVYAQAHPEEVADLMYKETKQPKEATLKDLPINPWEVGFTQAAYGSLAGQKQYMVDNGIIAQDFDLDSKLNLELLKQALPDKVTYSK</sequence>
<evidence type="ECO:0000256" key="1">
    <source>
        <dbReference type="ARBA" id="ARBA00004418"/>
    </source>
</evidence>
<evidence type="ECO:0000313" key="5">
    <source>
        <dbReference type="EMBL" id="KOY13267.1"/>
    </source>
</evidence>
<evidence type="ECO:0000256" key="2">
    <source>
        <dbReference type="ARBA" id="ARBA00010742"/>
    </source>
</evidence>
<organism evidence="5 6">
    <name type="scientific">Paenibacillus xylanivorans</name>
    <dbReference type="NCBI Taxonomy" id="1705561"/>
    <lineage>
        <taxon>Bacteria</taxon>
        <taxon>Bacillati</taxon>
        <taxon>Bacillota</taxon>
        <taxon>Bacilli</taxon>
        <taxon>Bacillales</taxon>
        <taxon>Paenibacillaceae</taxon>
        <taxon>Paenibacillus</taxon>
    </lineage>
</organism>
<dbReference type="OrthoDB" id="9815602at2"/>
<keyword evidence="6" id="KW-1185">Reference proteome</keyword>
<dbReference type="SUPFAM" id="SSF53850">
    <property type="entry name" value="Periplasmic binding protein-like II"/>
    <property type="match status" value="1"/>
</dbReference>
<comment type="similarity">
    <text evidence="2">Belongs to the bacterial solute-binding protein SsuA/TauA family.</text>
</comment>
<name>A0A0N0C2R2_9BACL</name>
<dbReference type="RefSeq" id="WP_144424614.1">
    <property type="nucleotide sequence ID" value="NZ_LITU01000081.1"/>
</dbReference>
<dbReference type="PATRIC" id="fig|1705561.3.peg.5539"/>
<dbReference type="Proteomes" id="UP000037688">
    <property type="component" value="Unassembled WGS sequence"/>
</dbReference>
<proteinExistence type="inferred from homology"/>
<dbReference type="PANTHER" id="PTHR30024">
    <property type="entry name" value="ALIPHATIC SULFONATES-BINDING PROTEIN-RELATED"/>
    <property type="match status" value="1"/>
</dbReference>
<evidence type="ECO:0000256" key="3">
    <source>
        <dbReference type="ARBA" id="ARBA00022729"/>
    </source>
</evidence>
<dbReference type="PANTHER" id="PTHR30024:SF47">
    <property type="entry name" value="TAURINE-BINDING PERIPLASMIC PROTEIN"/>
    <property type="match status" value="1"/>
</dbReference>
<gene>
    <name evidence="5" type="ORF">AMS66_26360</name>
</gene>
<dbReference type="Pfam" id="PF09084">
    <property type="entry name" value="NMT1"/>
    <property type="match status" value="1"/>
</dbReference>
<comment type="caution">
    <text evidence="5">The sequence shown here is derived from an EMBL/GenBank/DDBJ whole genome shotgun (WGS) entry which is preliminary data.</text>
</comment>
<keyword evidence="3" id="KW-0732">Signal</keyword>
<dbReference type="EMBL" id="LITU01000081">
    <property type="protein sequence ID" value="KOY13267.1"/>
    <property type="molecule type" value="Genomic_DNA"/>
</dbReference>
<feature type="domain" description="SsuA/THI5-like" evidence="4">
    <location>
        <begin position="68"/>
        <end position="274"/>
    </location>
</feature>
<reference evidence="5 6" key="1">
    <citation type="submission" date="2015-08" db="EMBL/GenBank/DDBJ databases">
        <title>Draft genome sequence of cellulolytic and xylanolytic Paenibacillus sp. A59, isolated from a decaying forest soil from Patagonia, Argentina.</title>
        <authorList>
            <person name="Ghio S."/>
            <person name="Caceres A.M."/>
            <person name="Talia P."/>
            <person name="Grasso D."/>
            <person name="Campos E."/>
        </authorList>
    </citation>
    <scope>NUCLEOTIDE SEQUENCE [LARGE SCALE GENOMIC DNA]</scope>
    <source>
        <strain evidence="5 6">A59</strain>
    </source>
</reference>
<dbReference type="InterPro" id="IPR015168">
    <property type="entry name" value="SsuA/THI5"/>
</dbReference>
<dbReference type="Gene3D" id="3.40.190.10">
    <property type="entry name" value="Periplasmic binding protein-like II"/>
    <property type="match status" value="2"/>
</dbReference>
<evidence type="ECO:0000259" key="4">
    <source>
        <dbReference type="Pfam" id="PF09084"/>
    </source>
</evidence>
<dbReference type="PROSITE" id="PS51257">
    <property type="entry name" value="PROKAR_LIPOPROTEIN"/>
    <property type="match status" value="1"/>
</dbReference>